<protein>
    <recommendedName>
        <fullName evidence="2">Flavinylation-associated cytochrome domain-containing protein</fullName>
    </recommendedName>
</protein>
<feature type="transmembrane region" description="Helical" evidence="1">
    <location>
        <begin position="48"/>
        <end position="70"/>
    </location>
</feature>
<keyword evidence="1" id="KW-0472">Membrane</keyword>
<accession>A0ABQ6E4L8</accession>
<feature type="transmembrane region" description="Helical" evidence="1">
    <location>
        <begin position="91"/>
        <end position="109"/>
    </location>
</feature>
<comment type="caution">
    <text evidence="3">The sequence shown here is derived from an EMBL/GenBank/DDBJ whole genome shotgun (WGS) entry which is preliminary data.</text>
</comment>
<proteinExistence type="predicted"/>
<evidence type="ECO:0000256" key="1">
    <source>
        <dbReference type="SAM" id="Phobius"/>
    </source>
</evidence>
<evidence type="ECO:0000259" key="2">
    <source>
        <dbReference type="Pfam" id="PF14358"/>
    </source>
</evidence>
<dbReference type="Proteomes" id="UP001157353">
    <property type="component" value="Unassembled WGS sequence"/>
</dbReference>
<gene>
    <name evidence="3" type="ORF">GCM10007916_34100</name>
</gene>
<reference evidence="4" key="1">
    <citation type="journal article" date="2019" name="Int. J. Syst. Evol. Microbiol.">
        <title>The Global Catalogue of Microorganisms (GCM) 10K type strain sequencing project: providing services to taxonomists for standard genome sequencing and annotation.</title>
        <authorList>
            <consortium name="The Broad Institute Genomics Platform"/>
            <consortium name="The Broad Institute Genome Sequencing Center for Infectious Disease"/>
            <person name="Wu L."/>
            <person name="Ma J."/>
        </authorList>
    </citation>
    <scope>NUCLEOTIDE SEQUENCE [LARGE SCALE GENOMIC DNA]</scope>
    <source>
        <strain evidence="4">NBRC 103166</strain>
    </source>
</reference>
<feature type="domain" description="Flavinylation-associated cytochrome" evidence="2">
    <location>
        <begin position="6"/>
        <end position="72"/>
    </location>
</feature>
<evidence type="ECO:0000313" key="4">
    <source>
        <dbReference type="Proteomes" id="UP001157353"/>
    </source>
</evidence>
<keyword evidence="1" id="KW-0812">Transmembrane</keyword>
<dbReference type="InterPro" id="IPR025517">
    <property type="entry name" value="DUF4405"/>
</dbReference>
<dbReference type="EMBL" id="BSPQ01000021">
    <property type="protein sequence ID" value="GLS92339.1"/>
    <property type="molecule type" value="Genomic_DNA"/>
</dbReference>
<evidence type="ECO:0000313" key="3">
    <source>
        <dbReference type="EMBL" id="GLS92339.1"/>
    </source>
</evidence>
<dbReference type="RefSeq" id="WP_284205443.1">
    <property type="nucleotide sequence ID" value="NZ_BSPQ01000021.1"/>
</dbReference>
<keyword evidence="4" id="KW-1185">Reference proteome</keyword>
<feature type="transmembrane region" description="Helical" evidence="1">
    <location>
        <begin position="7"/>
        <end position="28"/>
    </location>
</feature>
<sequence>MKSRRITALTAFLTFFIMLFSSIVLYIAPQGRVAYWANWTLGELSKEQWADIHINTGIVFLLALSFHLYLNFKAIKTYLKTRDRKFKIFTIDFNIALLITIACVVGTYMKIPPFSSMLSLSEAFKESTALTYGEPPYGHAEQSTLNSYCKKMGLNLEETIKKIKAAGYSVESSELQIKQIATQNNVSPQQLLFPLTPDPKFPVSNSNAMLKIPEDLSGVGRLTLVDLKEQYNADSQKIIAVLKAKGIKLDESTKIKEIAEDQDMSAHDLFDQIREIHNQTL</sequence>
<dbReference type="Pfam" id="PF14358">
    <property type="entry name" value="DUF4405"/>
    <property type="match status" value="1"/>
</dbReference>
<keyword evidence="1" id="KW-1133">Transmembrane helix</keyword>
<organism evidence="3 4">
    <name type="scientific">Psychromonas marina</name>
    <dbReference type="NCBI Taxonomy" id="88364"/>
    <lineage>
        <taxon>Bacteria</taxon>
        <taxon>Pseudomonadati</taxon>
        <taxon>Pseudomonadota</taxon>
        <taxon>Gammaproteobacteria</taxon>
        <taxon>Alteromonadales</taxon>
        <taxon>Psychromonadaceae</taxon>
        <taxon>Psychromonas</taxon>
    </lineage>
</organism>
<name>A0ABQ6E4L8_9GAMM</name>